<evidence type="ECO:0000313" key="2">
    <source>
        <dbReference type="EMBL" id="KFD54015.1"/>
    </source>
</evidence>
<evidence type="ECO:0000313" key="3">
    <source>
        <dbReference type="Proteomes" id="UP000030764"/>
    </source>
</evidence>
<reference evidence="2 3" key="1">
    <citation type="journal article" date="2014" name="Nat. Genet.">
        <title>Genome and transcriptome of the porcine whipworm Trichuris suis.</title>
        <authorList>
            <person name="Jex A.R."/>
            <person name="Nejsum P."/>
            <person name="Schwarz E.M."/>
            <person name="Hu L."/>
            <person name="Young N.D."/>
            <person name="Hall R.S."/>
            <person name="Korhonen P.K."/>
            <person name="Liao S."/>
            <person name="Thamsborg S."/>
            <person name="Xia J."/>
            <person name="Xu P."/>
            <person name="Wang S."/>
            <person name="Scheerlinck J.P."/>
            <person name="Hofmann A."/>
            <person name="Sternberg P.W."/>
            <person name="Wang J."/>
            <person name="Gasser R.B."/>
        </authorList>
    </citation>
    <scope>NUCLEOTIDE SEQUENCE [LARGE SCALE GENOMIC DNA]</scope>
    <source>
        <strain evidence="2">DCEP-RM93M</strain>
    </source>
</reference>
<feature type="domain" description="BAR" evidence="1">
    <location>
        <begin position="2"/>
        <end position="221"/>
    </location>
</feature>
<dbReference type="AlphaFoldDB" id="A0A085M9W9"/>
<gene>
    <name evidence="2" type="ORF">M513_05034</name>
</gene>
<dbReference type="Proteomes" id="UP000030764">
    <property type="component" value="Unassembled WGS sequence"/>
</dbReference>
<dbReference type="SUPFAM" id="SSF103657">
    <property type="entry name" value="BAR/IMD domain-like"/>
    <property type="match status" value="1"/>
</dbReference>
<dbReference type="SMART" id="SM00721">
    <property type="entry name" value="BAR"/>
    <property type="match status" value="1"/>
</dbReference>
<organism evidence="2 3">
    <name type="scientific">Trichuris suis</name>
    <name type="common">pig whipworm</name>
    <dbReference type="NCBI Taxonomy" id="68888"/>
    <lineage>
        <taxon>Eukaryota</taxon>
        <taxon>Metazoa</taxon>
        <taxon>Ecdysozoa</taxon>
        <taxon>Nematoda</taxon>
        <taxon>Enoplea</taxon>
        <taxon>Dorylaimia</taxon>
        <taxon>Trichinellida</taxon>
        <taxon>Trichuridae</taxon>
        <taxon>Trichuris</taxon>
    </lineage>
</organism>
<dbReference type="InterPro" id="IPR004148">
    <property type="entry name" value="BAR_dom"/>
</dbReference>
<dbReference type="Pfam" id="PF03114">
    <property type="entry name" value="BAR"/>
    <property type="match status" value="1"/>
</dbReference>
<proteinExistence type="predicted"/>
<evidence type="ECO:0000259" key="1">
    <source>
        <dbReference type="SMART" id="SM00721"/>
    </source>
</evidence>
<name>A0A085M9W9_9BILA</name>
<dbReference type="Gene3D" id="1.20.1270.60">
    <property type="entry name" value="Arfaptin homology (AH) domain/BAR domain"/>
    <property type="match status" value="1"/>
</dbReference>
<dbReference type="EMBL" id="KL363211">
    <property type="protein sequence ID" value="KFD54015.1"/>
    <property type="molecule type" value="Genomic_DNA"/>
</dbReference>
<dbReference type="InterPro" id="IPR027267">
    <property type="entry name" value="AH/BAR_dom_sf"/>
</dbReference>
<keyword evidence="3" id="KW-1185">Reference proteome</keyword>
<accession>A0A085M9W9</accession>
<sequence>MARFVGRLGTKLNYALGRAEKTEYDEATKTAMKNFETFKEDTDKTIERINDYIPKASTLTKQERIAEATAKMSAHVEPSHSLSRNATAFADCMRTIGRAEQEMGINTVENTLRVMREFSKNEFDAYKKAKAALQNATLDMDGARAKRSRSTSPDPAVRQTLDANQRTTEQIFEDKKNELLQIVNRINCHCEKQYNANHAFAKAMLNYHNAAIAALKQYLSQ</sequence>
<dbReference type="GO" id="GO:0005737">
    <property type="term" value="C:cytoplasm"/>
    <property type="evidence" value="ECO:0007669"/>
    <property type="project" value="InterPro"/>
</dbReference>
<protein>
    <recommendedName>
        <fullName evidence="1">BAR domain-containing protein</fullName>
    </recommendedName>
</protein>